<organism evidence="1 2">
    <name type="scientific">Fusarium oxysporum</name>
    <name type="common">Fusarium vascular wilt</name>
    <dbReference type="NCBI Taxonomy" id="5507"/>
    <lineage>
        <taxon>Eukaryota</taxon>
        <taxon>Fungi</taxon>
        <taxon>Dikarya</taxon>
        <taxon>Ascomycota</taxon>
        <taxon>Pezizomycotina</taxon>
        <taxon>Sordariomycetes</taxon>
        <taxon>Hypocreomycetidae</taxon>
        <taxon>Hypocreales</taxon>
        <taxon>Nectriaceae</taxon>
        <taxon>Fusarium</taxon>
        <taxon>Fusarium oxysporum species complex</taxon>
    </lineage>
</organism>
<dbReference type="EMBL" id="FMJY01000010">
    <property type="protein sequence ID" value="SCO92322.1"/>
    <property type="molecule type" value="Genomic_DNA"/>
</dbReference>
<accession>A0A2H3TUN3</accession>
<evidence type="ECO:0000313" key="2">
    <source>
        <dbReference type="Proteomes" id="UP000219369"/>
    </source>
</evidence>
<reference evidence="2" key="1">
    <citation type="submission" date="2016-09" db="EMBL/GenBank/DDBJ databases">
        <authorList>
            <person name="Guldener U."/>
        </authorList>
    </citation>
    <scope>NUCLEOTIDE SEQUENCE [LARGE SCALE GENOMIC DNA]</scope>
    <source>
        <strain evidence="2">V64-1</strain>
    </source>
</reference>
<dbReference type="AlphaFoldDB" id="A0A2H3TUN3"/>
<evidence type="ECO:0000313" key="1">
    <source>
        <dbReference type="EMBL" id="SCO92322.1"/>
    </source>
</evidence>
<protein>
    <submittedName>
        <fullName evidence="1">Uncharacterized protein</fullName>
    </submittedName>
</protein>
<name>A0A2H3TUN3_FUSOX</name>
<dbReference type="Proteomes" id="UP000219369">
    <property type="component" value="Unassembled WGS sequence"/>
</dbReference>
<sequence length="37" mass="4370">MPHSKMEHTWSPFAWEGFFLGPLVVRLLDLSLGKKWK</sequence>
<gene>
    <name evidence="1" type="ORF">FRV6_16450</name>
</gene>
<proteinExistence type="predicted"/>